<dbReference type="InterPro" id="IPR000045">
    <property type="entry name" value="Prepilin_IV_endopep_pep"/>
</dbReference>
<reference evidence="4" key="1">
    <citation type="journal article" date="2021" name="PeerJ">
        <title>Extensive microbial diversity within the chicken gut microbiome revealed by metagenomics and culture.</title>
        <authorList>
            <person name="Gilroy R."/>
            <person name="Ravi A."/>
            <person name="Getino M."/>
            <person name="Pursley I."/>
            <person name="Horton D.L."/>
            <person name="Alikhan N.F."/>
            <person name="Baker D."/>
            <person name="Gharbi K."/>
            <person name="Hall N."/>
            <person name="Watson M."/>
            <person name="Adriaenssens E.M."/>
            <person name="Foster-Nyarko E."/>
            <person name="Jarju S."/>
            <person name="Secka A."/>
            <person name="Antonio M."/>
            <person name="Oren A."/>
            <person name="Chaudhuri R.R."/>
            <person name="La Ragione R."/>
            <person name="Hildebrand F."/>
            <person name="Pallen M.J."/>
        </authorList>
    </citation>
    <scope>NUCLEOTIDE SEQUENCE</scope>
    <source>
        <strain evidence="4">ChiGjej4B4-7305</strain>
    </source>
</reference>
<dbReference type="AlphaFoldDB" id="A0A9D2J767"/>
<dbReference type="GO" id="GO:0006465">
    <property type="term" value="P:signal peptide processing"/>
    <property type="evidence" value="ECO:0007669"/>
    <property type="project" value="TreeGrafter"/>
</dbReference>
<evidence type="ECO:0000313" key="5">
    <source>
        <dbReference type="Proteomes" id="UP000824037"/>
    </source>
</evidence>
<feature type="transmembrane region" description="Helical" evidence="2">
    <location>
        <begin position="194"/>
        <end position="213"/>
    </location>
</feature>
<dbReference type="GO" id="GO:0005886">
    <property type="term" value="C:plasma membrane"/>
    <property type="evidence" value="ECO:0007669"/>
    <property type="project" value="TreeGrafter"/>
</dbReference>
<feature type="transmembrane region" description="Helical" evidence="2">
    <location>
        <begin position="36"/>
        <end position="55"/>
    </location>
</feature>
<reference evidence="4" key="2">
    <citation type="submission" date="2021-04" db="EMBL/GenBank/DDBJ databases">
        <authorList>
            <person name="Gilroy R."/>
        </authorList>
    </citation>
    <scope>NUCLEOTIDE SEQUENCE</scope>
    <source>
        <strain evidence="4">ChiGjej4B4-7305</strain>
    </source>
</reference>
<evidence type="ECO:0000256" key="1">
    <source>
        <dbReference type="ARBA" id="ARBA00005801"/>
    </source>
</evidence>
<dbReference type="PANTHER" id="PTHR30487:SF0">
    <property type="entry name" value="PREPILIN LEADER PEPTIDASE_N-METHYLTRANSFERASE-RELATED"/>
    <property type="match status" value="1"/>
</dbReference>
<dbReference type="EMBL" id="DXBY01000351">
    <property type="protein sequence ID" value="HIZ38229.1"/>
    <property type="molecule type" value="Genomic_DNA"/>
</dbReference>
<dbReference type="Proteomes" id="UP000824037">
    <property type="component" value="Unassembled WGS sequence"/>
</dbReference>
<dbReference type="Gene3D" id="1.20.120.1220">
    <property type="match status" value="1"/>
</dbReference>
<feature type="transmembrane region" description="Helical" evidence="2">
    <location>
        <begin position="94"/>
        <end position="111"/>
    </location>
</feature>
<evidence type="ECO:0000313" key="4">
    <source>
        <dbReference type="EMBL" id="HIZ38229.1"/>
    </source>
</evidence>
<keyword evidence="2" id="KW-1133">Transmembrane helix</keyword>
<feature type="transmembrane region" description="Helical" evidence="2">
    <location>
        <begin position="62"/>
        <end position="82"/>
    </location>
</feature>
<sequence>MPLPLTALVCGLVAGGITWAATPALDRLIGETTTWTTRGTHVLLGALGGLAAGLLDRGPGETIALAGTAVGLALAVTADLAVHRLPDRLTVPTATWILLCWLTLCLTGAPWPQLGRAVLAGLVLGAAFLLLCLLTPGGLGLGDAKLAAVLGLLLGWFGWLEVLAGVLGAFLLGGLFAVVLLLTRRAGRRTAVAFGPWLAAGAACSLAGAPLLLG</sequence>
<keyword evidence="2" id="KW-0472">Membrane</keyword>
<name>A0A9D2J767_9MICO</name>
<keyword evidence="2" id="KW-0812">Transmembrane</keyword>
<feature type="transmembrane region" description="Helical" evidence="2">
    <location>
        <begin position="156"/>
        <end position="182"/>
    </location>
</feature>
<dbReference type="Pfam" id="PF01478">
    <property type="entry name" value="Peptidase_A24"/>
    <property type="match status" value="1"/>
</dbReference>
<feature type="transmembrane region" description="Helical" evidence="2">
    <location>
        <begin position="118"/>
        <end position="136"/>
    </location>
</feature>
<proteinExistence type="inferred from homology"/>
<comment type="similarity">
    <text evidence="1">Belongs to the peptidase A24 family.</text>
</comment>
<evidence type="ECO:0000256" key="2">
    <source>
        <dbReference type="SAM" id="Phobius"/>
    </source>
</evidence>
<evidence type="ECO:0000259" key="3">
    <source>
        <dbReference type="Pfam" id="PF01478"/>
    </source>
</evidence>
<protein>
    <submittedName>
        <fullName evidence="4">A24 family peptidase</fullName>
    </submittedName>
</protein>
<organism evidence="4 5">
    <name type="scientific">Candidatus Ruania gallistercoris</name>
    <dbReference type="NCBI Taxonomy" id="2838746"/>
    <lineage>
        <taxon>Bacteria</taxon>
        <taxon>Bacillati</taxon>
        <taxon>Actinomycetota</taxon>
        <taxon>Actinomycetes</taxon>
        <taxon>Micrococcales</taxon>
        <taxon>Ruaniaceae</taxon>
        <taxon>Ruania</taxon>
    </lineage>
</organism>
<dbReference type="GO" id="GO:0004190">
    <property type="term" value="F:aspartic-type endopeptidase activity"/>
    <property type="evidence" value="ECO:0007669"/>
    <property type="project" value="InterPro"/>
</dbReference>
<accession>A0A9D2J767</accession>
<dbReference type="InterPro" id="IPR050882">
    <property type="entry name" value="Prepilin_peptidase/N-MTase"/>
</dbReference>
<gene>
    <name evidence="4" type="ORF">H9815_20825</name>
</gene>
<comment type="caution">
    <text evidence="4">The sequence shown here is derived from an EMBL/GenBank/DDBJ whole genome shotgun (WGS) entry which is preliminary data.</text>
</comment>
<feature type="domain" description="Prepilin type IV endopeptidase peptidase" evidence="3">
    <location>
        <begin position="69"/>
        <end position="178"/>
    </location>
</feature>
<dbReference type="PANTHER" id="PTHR30487">
    <property type="entry name" value="TYPE 4 PREPILIN-LIKE PROTEINS LEADER PEPTIDE-PROCESSING ENZYME"/>
    <property type="match status" value="1"/>
</dbReference>